<gene>
    <name evidence="1" type="ORF">Q604_UNBC16754G0002</name>
</gene>
<evidence type="ECO:0000313" key="1">
    <source>
        <dbReference type="EMBL" id="ETJ28288.1"/>
    </source>
</evidence>
<organism evidence="1">
    <name type="scientific">human gut metagenome</name>
    <dbReference type="NCBI Taxonomy" id="408170"/>
    <lineage>
        <taxon>unclassified sequences</taxon>
        <taxon>metagenomes</taxon>
        <taxon>organismal metagenomes</taxon>
    </lineage>
</organism>
<proteinExistence type="predicted"/>
<protein>
    <submittedName>
        <fullName evidence="1">Uncharacterized protein</fullName>
    </submittedName>
</protein>
<dbReference type="EMBL" id="AZMM01016754">
    <property type="protein sequence ID" value="ETJ28288.1"/>
    <property type="molecule type" value="Genomic_DNA"/>
</dbReference>
<feature type="non-terminal residue" evidence="1">
    <location>
        <position position="1"/>
    </location>
</feature>
<reference evidence="1" key="1">
    <citation type="submission" date="2013-12" db="EMBL/GenBank/DDBJ databases">
        <title>A Varibaculum cambriense genome reconstructed from a premature infant gut community with otherwise low bacterial novelty that shifts toward anaerobic metabolism during the third week of life.</title>
        <authorList>
            <person name="Brown C.T."/>
            <person name="Sharon I."/>
            <person name="Thomas B.C."/>
            <person name="Castelle C.J."/>
            <person name="Morowitz M.J."/>
            <person name="Banfield J.F."/>
        </authorList>
    </citation>
    <scope>NUCLEOTIDE SEQUENCE</scope>
</reference>
<sequence>EILTESNQCVSNIEHTAESGVIDMTTGSELDHQIVD</sequence>
<name>W1XDB7_9ZZZZ</name>
<accession>W1XDB7</accession>
<comment type="caution">
    <text evidence="1">The sequence shown here is derived from an EMBL/GenBank/DDBJ whole genome shotgun (WGS) entry which is preliminary data.</text>
</comment>
<dbReference type="AlphaFoldDB" id="W1XDB7"/>